<dbReference type="GO" id="GO:0006080">
    <property type="term" value="P:substituted mannan metabolic process"/>
    <property type="evidence" value="ECO:0007669"/>
    <property type="project" value="UniProtKB-UniRule"/>
</dbReference>
<dbReference type="InterPro" id="IPR016714">
    <property type="entry name" value="MANB/E"/>
</dbReference>
<feature type="active site" description="Proton donor" evidence="5 8">
    <location>
        <position position="204"/>
    </location>
</feature>
<dbReference type="PROSITE" id="PS51764">
    <property type="entry name" value="GH26"/>
    <property type="match status" value="1"/>
</dbReference>
<evidence type="ECO:0000259" key="9">
    <source>
        <dbReference type="PROSITE" id="PS51764"/>
    </source>
</evidence>
<feature type="binding site" evidence="6">
    <location>
        <position position="209"/>
    </location>
    <ligand>
        <name>substrate</name>
    </ligand>
</feature>
<comment type="similarity">
    <text evidence="1 4 8">Belongs to the glycosyl hydrolase 26 family.</text>
</comment>
<gene>
    <name evidence="10" type="ORF">OQ279_00470</name>
</gene>
<dbReference type="Pfam" id="PF02156">
    <property type="entry name" value="Glyco_hydro_26"/>
    <property type="match status" value="1"/>
</dbReference>
<evidence type="ECO:0000256" key="1">
    <source>
        <dbReference type="ARBA" id="ARBA00007754"/>
    </source>
</evidence>
<feature type="active site" description="Nucleophile" evidence="5 8">
    <location>
        <position position="308"/>
    </location>
</feature>
<dbReference type="PRINTS" id="PR00739">
    <property type="entry name" value="GLHYDRLASE26"/>
</dbReference>
<keyword evidence="11" id="KW-1185">Reference proteome</keyword>
<dbReference type="PANTHER" id="PTHR40079:SF4">
    <property type="entry name" value="GH26 DOMAIN-CONTAINING PROTEIN-RELATED"/>
    <property type="match status" value="1"/>
</dbReference>
<evidence type="ECO:0000256" key="3">
    <source>
        <dbReference type="ARBA" id="ARBA00023295"/>
    </source>
</evidence>
<comment type="caution">
    <text evidence="10">The sequence shown here is derived from an EMBL/GenBank/DDBJ whole genome shotgun (WGS) entry which is preliminary data.</text>
</comment>
<evidence type="ECO:0000256" key="4">
    <source>
        <dbReference type="PIRNR" id="PIRNR018168"/>
    </source>
</evidence>
<dbReference type="PIRSF" id="PIRSF018168">
    <property type="entry name" value="Mannan-1_4-beta-mannosidase"/>
    <property type="match status" value="1"/>
</dbReference>
<dbReference type="EMBL" id="JAPJDA010000001">
    <property type="protein sequence ID" value="MCX2836608.1"/>
    <property type="molecule type" value="Genomic_DNA"/>
</dbReference>
<dbReference type="Gene3D" id="3.20.20.80">
    <property type="entry name" value="Glycosidases"/>
    <property type="match status" value="1"/>
</dbReference>
<evidence type="ECO:0000256" key="6">
    <source>
        <dbReference type="PIRSR" id="PIRSR018168-2"/>
    </source>
</evidence>
<dbReference type="Proteomes" id="UP001148482">
    <property type="component" value="Unassembled WGS sequence"/>
</dbReference>
<dbReference type="AlphaFoldDB" id="A0A9X3CTU0"/>
<dbReference type="RefSeq" id="WP_266067783.1">
    <property type="nucleotide sequence ID" value="NZ_JAPJDA010000001.1"/>
</dbReference>
<feature type="binding site" evidence="6">
    <location>
        <position position="274"/>
    </location>
    <ligand>
        <name>substrate</name>
    </ligand>
</feature>
<feature type="site" description="Plays an important role in maintaining the position of the catalytic nucleophile" evidence="7">
    <location>
        <position position="203"/>
    </location>
</feature>
<keyword evidence="2 4" id="KW-0378">Hydrolase</keyword>
<comment type="catalytic activity">
    <reaction evidence="4">
        <text>Random hydrolysis of (1-&gt;4)-beta-D-mannosidic linkages in mannans, galactomannans and glucomannans.</text>
        <dbReference type="EC" id="3.2.1.78"/>
    </reaction>
</comment>
<protein>
    <recommendedName>
        <fullName evidence="4">Mannan endo-1,4-beta-mannosidase</fullName>
        <ecNumber evidence="4">3.2.1.78</ecNumber>
    </recommendedName>
</protein>
<evidence type="ECO:0000256" key="7">
    <source>
        <dbReference type="PIRSR" id="PIRSR018168-3"/>
    </source>
</evidence>
<feature type="binding site" evidence="6">
    <location>
        <position position="143"/>
    </location>
    <ligand>
        <name>substrate</name>
    </ligand>
</feature>
<dbReference type="GO" id="GO:0016985">
    <property type="term" value="F:mannan endo-1,4-beta-mannosidase activity"/>
    <property type="evidence" value="ECO:0007669"/>
    <property type="project" value="UniProtKB-UniRule"/>
</dbReference>
<proteinExistence type="inferred from homology"/>
<organism evidence="10 11">
    <name type="scientific">Salinimicrobium profundisediminis</name>
    <dbReference type="NCBI Taxonomy" id="2994553"/>
    <lineage>
        <taxon>Bacteria</taxon>
        <taxon>Pseudomonadati</taxon>
        <taxon>Bacteroidota</taxon>
        <taxon>Flavobacteriia</taxon>
        <taxon>Flavobacteriales</taxon>
        <taxon>Flavobacteriaceae</taxon>
        <taxon>Salinimicrobium</taxon>
    </lineage>
</organism>
<feature type="domain" description="GH26" evidence="9">
    <location>
        <begin position="46"/>
        <end position="374"/>
    </location>
</feature>
<dbReference type="PANTHER" id="PTHR40079">
    <property type="entry name" value="MANNAN ENDO-1,4-BETA-MANNOSIDASE E-RELATED"/>
    <property type="match status" value="1"/>
</dbReference>
<dbReference type="InterPro" id="IPR017853">
    <property type="entry name" value="GH"/>
</dbReference>
<evidence type="ECO:0000313" key="11">
    <source>
        <dbReference type="Proteomes" id="UP001148482"/>
    </source>
</evidence>
<dbReference type="EC" id="3.2.1.78" evidence="4"/>
<evidence type="ECO:0000313" key="10">
    <source>
        <dbReference type="EMBL" id="MCX2836608.1"/>
    </source>
</evidence>
<dbReference type="SUPFAM" id="SSF51445">
    <property type="entry name" value="(Trans)glycosidases"/>
    <property type="match status" value="1"/>
</dbReference>
<accession>A0A9X3CTU0</accession>
<reference evidence="10" key="1">
    <citation type="submission" date="2022-11" db="EMBL/GenBank/DDBJ databases">
        <title>Salinimicrobium profundisediminis sp. nov., isolated from deep-sea sediment of the Mariana Trench.</title>
        <authorList>
            <person name="Fu H."/>
        </authorList>
    </citation>
    <scope>NUCLEOTIDE SEQUENCE</scope>
    <source>
        <strain evidence="10">MT39</strain>
    </source>
</reference>
<evidence type="ECO:0000256" key="5">
    <source>
        <dbReference type="PIRSR" id="PIRSR018168-1"/>
    </source>
</evidence>
<dbReference type="InterPro" id="IPR022790">
    <property type="entry name" value="GH26_dom"/>
</dbReference>
<keyword evidence="4" id="KW-0119">Carbohydrate metabolism</keyword>
<keyword evidence="3 4" id="KW-0326">Glycosidase</keyword>
<evidence type="ECO:0000256" key="2">
    <source>
        <dbReference type="ARBA" id="ARBA00022801"/>
    </source>
</evidence>
<comment type="subcellular location">
    <subcellularLocation>
        <location evidence="4">Secreted</location>
    </subcellularLocation>
</comment>
<sequence>MKSTPGIKDFIKYLIVLSLLVQNVGCKSISGIDYNAIKVSDIQATNSTKLLYHNIQRISRKAIAFGHQDATAYGIGWKHDENSEVLKSDIKKVVGALPVVHGYDIGHIELGKVHNLDTVSFDLMRNHIQKLYDKGAIITMSWHLDNPVTGGSSWDKTPAVPAVLEGGEQRDMYVLWVKRLAEFFNSLKDKQGNVIPIVFRPFHEMNGSWFWWGGDNVSPEDYKQLWKETQQLLKENNVHSLLYAYSPNTIGSEEEFEKYYPGDDFVDILGVDIYNHSCNEAFTKDVKRNLEIVKEKALLANKPFALTETGNNNFGEDPLWWTQTLYPGIKDSGAAWMLLWRNARPSHYFSTYPGEISEENFKEFAELEEIIFLDEVKELTTN</sequence>
<name>A0A9X3CTU0_9FLAO</name>
<evidence type="ECO:0000256" key="8">
    <source>
        <dbReference type="PROSITE-ProRule" id="PRU01100"/>
    </source>
</evidence>
<keyword evidence="4" id="KW-0964">Secreted</keyword>
<dbReference type="GO" id="GO:0005576">
    <property type="term" value="C:extracellular region"/>
    <property type="evidence" value="ECO:0007669"/>
    <property type="project" value="UniProtKB-SubCell"/>
</dbReference>
<dbReference type="InterPro" id="IPR000805">
    <property type="entry name" value="Glyco_hydro_26"/>
</dbReference>